<accession>A0A1A0H8P3</accession>
<keyword evidence="5" id="KW-1185">Reference proteome</keyword>
<organism evidence="4 5">
    <name type="scientific">Metschnikowia bicuspidata var. bicuspidata NRRL YB-4993</name>
    <dbReference type="NCBI Taxonomy" id="869754"/>
    <lineage>
        <taxon>Eukaryota</taxon>
        <taxon>Fungi</taxon>
        <taxon>Dikarya</taxon>
        <taxon>Ascomycota</taxon>
        <taxon>Saccharomycotina</taxon>
        <taxon>Pichiomycetes</taxon>
        <taxon>Metschnikowiaceae</taxon>
        <taxon>Metschnikowia</taxon>
    </lineage>
</organism>
<dbReference type="GO" id="GO:0005768">
    <property type="term" value="C:endosome"/>
    <property type="evidence" value="ECO:0007669"/>
    <property type="project" value="TreeGrafter"/>
</dbReference>
<dbReference type="Gene3D" id="1.20.140.50">
    <property type="entry name" value="alix/aip1 like domains"/>
    <property type="match status" value="1"/>
</dbReference>
<dbReference type="RefSeq" id="XP_018710887.1">
    <property type="nucleotide sequence ID" value="XM_018857679.1"/>
</dbReference>
<protein>
    <submittedName>
        <fullName evidence="4">BRO1-domain-containing protein</fullName>
    </submittedName>
</protein>
<dbReference type="Gene3D" id="1.25.40.280">
    <property type="entry name" value="alix/aip1 like domains"/>
    <property type="match status" value="1"/>
</dbReference>
<proteinExistence type="inferred from homology"/>
<reference evidence="4 5" key="1">
    <citation type="submission" date="2016-05" db="EMBL/GenBank/DDBJ databases">
        <title>Comparative genomics of biotechnologically important yeasts.</title>
        <authorList>
            <consortium name="DOE Joint Genome Institute"/>
            <person name="Riley R."/>
            <person name="Haridas S."/>
            <person name="Wolfe K.H."/>
            <person name="Lopes M.R."/>
            <person name="Hittinger C.T."/>
            <person name="Goker M."/>
            <person name="Salamov A."/>
            <person name="Wisecaver J."/>
            <person name="Long T.M."/>
            <person name="Aerts A.L."/>
            <person name="Barry K."/>
            <person name="Choi C."/>
            <person name="Clum A."/>
            <person name="Coughlan A.Y."/>
            <person name="Deshpande S."/>
            <person name="Douglass A.P."/>
            <person name="Hanson S.J."/>
            <person name="Klenk H.-P."/>
            <person name="LaButti K."/>
            <person name="Lapidus A."/>
            <person name="Lindquist E."/>
            <person name="Lipzen A."/>
            <person name="Meier-kolthoff J.P."/>
            <person name="Ohm R.A."/>
            <person name="Otillar R.P."/>
            <person name="Pangilinan J."/>
            <person name="Peng Y."/>
            <person name="Rokas A."/>
            <person name="Rosa C.A."/>
            <person name="Scheuner C."/>
            <person name="Sibirny A.A."/>
            <person name="Slot J.C."/>
            <person name="Stielow J.B."/>
            <person name="Sun H."/>
            <person name="Kurtzman C.P."/>
            <person name="Blackwell M."/>
            <person name="Grigoriev I.V."/>
            <person name="Jeffries T.W."/>
        </authorList>
    </citation>
    <scope>NUCLEOTIDE SEQUENCE [LARGE SCALE GENOMIC DNA]</scope>
    <source>
        <strain evidence="4 5">NRRL YB-4993</strain>
    </source>
</reference>
<dbReference type="Gene3D" id="1.20.120.560">
    <property type="entry name" value="alix/aip1 in complex with the ypdl late domain"/>
    <property type="match status" value="1"/>
</dbReference>
<feature type="domain" description="BRO1" evidence="3">
    <location>
        <begin position="4"/>
        <end position="391"/>
    </location>
</feature>
<comment type="similarity">
    <text evidence="1">Belongs to the palA/RIM20 family.</text>
</comment>
<dbReference type="GeneID" id="30030655"/>
<feature type="coiled-coil region" evidence="2">
    <location>
        <begin position="629"/>
        <end position="689"/>
    </location>
</feature>
<dbReference type="PROSITE" id="PS51180">
    <property type="entry name" value="BRO1"/>
    <property type="match status" value="1"/>
</dbReference>
<dbReference type="EMBL" id="LXTC01000004">
    <property type="protein sequence ID" value="OBA20365.1"/>
    <property type="molecule type" value="Genomic_DNA"/>
</dbReference>
<dbReference type="Pfam" id="PF13949">
    <property type="entry name" value="ALIX_LYPXL_bnd"/>
    <property type="match status" value="1"/>
</dbReference>
<evidence type="ECO:0000313" key="5">
    <source>
        <dbReference type="Proteomes" id="UP000092555"/>
    </source>
</evidence>
<dbReference type="AlphaFoldDB" id="A0A1A0H8P3"/>
<dbReference type="InterPro" id="IPR025304">
    <property type="entry name" value="ALIX_V_dom"/>
</dbReference>
<dbReference type="Proteomes" id="UP000092555">
    <property type="component" value="Unassembled WGS sequence"/>
</dbReference>
<keyword evidence="2" id="KW-0175">Coiled coil</keyword>
<evidence type="ECO:0000256" key="2">
    <source>
        <dbReference type="SAM" id="Coils"/>
    </source>
</evidence>
<comment type="caution">
    <text evidence="4">The sequence shown here is derived from an EMBL/GenBank/DDBJ whole genome shotgun (WGS) entry which is preliminary data.</text>
</comment>
<dbReference type="InterPro" id="IPR004328">
    <property type="entry name" value="BRO1_dom"/>
</dbReference>
<evidence type="ECO:0000256" key="1">
    <source>
        <dbReference type="ARBA" id="ARBA00038154"/>
    </source>
</evidence>
<dbReference type="OrthoDB" id="64867at2759"/>
<dbReference type="CDD" id="cd08915">
    <property type="entry name" value="V_Alix_like"/>
    <property type="match status" value="1"/>
</dbReference>
<evidence type="ECO:0000313" key="4">
    <source>
        <dbReference type="EMBL" id="OBA20365.1"/>
    </source>
</evidence>
<name>A0A1A0H8P3_9ASCO</name>
<dbReference type="PANTHER" id="PTHR23030">
    <property type="entry name" value="PCD6 INTERACTING PROTEIN-RELATED"/>
    <property type="match status" value="1"/>
</dbReference>
<dbReference type="PANTHER" id="PTHR23030:SF39">
    <property type="entry name" value="PROGRAMMED CELL DEATH 6-INTERACTING PROTEIN"/>
    <property type="match status" value="1"/>
</dbReference>
<evidence type="ECO:0000259" key="3">
    <source>
        <dbReference type="PROSITE" id="PS51180"/>
    </source>
</evidence>
<dbReference type="InterPro" id="IPR038499">
    <property type="entry name" value="BRO1_sf"/>
</dbReference>
<sequence length="765" mass="85700">MHRNLLSVPLRIAEGLELDKTLAKVIERDFYQPAAAFDDLARAQSLHMALVSGSKTAAVDTQAYEHTLTAFFYLVQDLRAKFPDYVATFEWYDTLQHRQPVLQARDWRLEALLVAYQMGVLHSRAAHGESGHADDGVKKACAQLQAAAGCFQYLLDQQDGAPLPAAAGLDAATVGFLRVLMLSQAQELIWQKAARNPAMKDTLVARLASTVADLYEAAATHGAVSSAIRQEWLNHVSVKRLHFRAAALYRMATNARDTFQYGVQVAYLRSADLLCHEALRHSRYVGEPVLEDLGGLQKTVAQALRTAEKDNDLVYLKPVPEAGALPAIQGASMVEPKLPLLLAARDAAFAPAFAALLPFAVVQVSHAFRERQDAFIGSAFREPLRALTQKLRRFLAERQLPAALDTMQAPESIPDSIVQHAQEILSIGGTRVIVGSMGEVSILAANSRALVEECEERLRLEQKEDDLMREREGPDSWTRTPSNTASAKHWATIAKMREYLDQGQQSDALLGEIYGSLRNTLDVYCGGHELLLKHIPRDTHVYLSQPGERVALELRDLLAQVSALETKRERFQSSIDLKSRNHSILSVVVDAFKRNPDKFQKPDGSVDRAKFEPVYEKHISFFNSDLAYLAQLKELQVALEGKIDDTKLRFDHFKAASLSKAQEARLKVLQTLENDYVRYLELVQNLNLASRFYTTFLERGNTVLRELDEFLLSRREEARELALHIRDQRNFEGIELSMARNLGHLAAPRLHKANIWDPSKGIRFS</sequence>
<dbReference type="Pfam" id="PF03097">
    <property type="entry name" value="BRO1"/>
    <property type="match status" value="1"/>
</dbReference>
<dbReference type="SMART" id="SM01041">
    <property type="entry name" value="BRO1"/>
    <property type="match status" value="1"/>
</dbReference>
<gene>
    <name evidence="4" type="ORF">METBIDRAFT_43581</name>
</gene>
<dbReference type="STRING" id="869754.A0A1A0H8P3"/>